<evidence type="ECO:0000313" key="3">
    <source>
        <dbReference type="Proteomes" id="UP000325577"/>
    </source>
</evidence>
<reference evidence="2 3" key="1">
    <citation type="submission" date="2019-09" db="EMBL/GenBank/DDBJ databases">
        <title>A chromosome-level genome assembly of the Chinese tupelo Nyssa sinensis.</title>
        <authorList>
            <person name="Yang X."/>
            <person name="Kang M."/>
            <person name="Yang Y."/>
            <person name="Xiong H."/>
            <person name="Wang M."/>
            <person name="Zhang Z."/>
            <person name="Wang Z."/>
            <person name="Wu H."/>
            <person name="Ma T."/>
            <person name="Liu J."/>
            <person name="Xi Z."/>
        </authorList>
    </citation>
    <scope>NUCLEOTIDE SEQUENCE [LARGE SCALE GENOMIC DNA]</scope>
    <source>
        <strain evidence="2">J267</strain>
        <tissue evidence="2">Leaf</tissue>
    </source>
</reference>
<sequence>MIRSGGGGSGIDNEEKKSGGGWWEWGRDGRNGSVSSLLCANVELCIALSLSSTQLVISSLDTSSHISVGLKHLCLNQ</sequence>
<keyword evidence="3" id="KW-1185">Reference proteome</keyword>
<evidence type="ECO:0000313" key="2">
    <source>
        <dbReference type="EMBL" id="KAA8544955.1"/>
    </source>
</evidence>
<feature type="compositionally biased region" description="Gly residues" evidence="1">
    <location>
        <begin position="1"/>
        <end position="10"/>
    </location>
</feature>
<feature type="region of interest" description="Disordered" evidence="1">
    <location>
        <begin position="1"/>
        <end position="26"/>
    </location>
</feature>
<organism evidence="2 3">
    <name type="scientific">Nyssa sinensis</name>
    <dbReference type="NCBI Taxonomy" id="561372"/>
    <lineage>
        <taxon>Eukaryota</taxon>
        <taxon>Viridiplantae</taxon>
        <taxon>Streptophyta</taxon>
        <taxon>Embryophyta</taxon>
        <taxon>Tracheophyta</taxon>
        <taxon>Spermatophyta</taxon>
        <taxon>Magnoliopsida</taxon>
        <taxon>eudicotyledons</taxon>
        <taxon>Gunneridae</taxon>
        <taxon>Pentapetalae</taxon>
        <taxon>asterids</taxon>
        <taxon>Cornales</taxon>
        <taxon>Nyssaceae</taxon>
        <taxon>Nyssa</taxon>
    </lineage>
</organism>
<dbReference type="EMBL" id="CM018033">
    <property type="protein sequence ID" value="KAA8544955.1"/>
    <property type="molecule type" value="Genomic_DNA"/>
</dbReference>
<gene>
    <name evidence="2" type="ORF">F0562_019650</name>
</gene>
<dbReference type="AlphaFoldDB" id="A0A5J5BPQ8"/>
<evidence type="ECO:0000256" key="1">
    <source>
        <dbReference type="SAM" id="MobiDB-lite"/>
    </source>
</evidence>
<accession>A0A5J5BPQ8</accession>
<dbReference type="Proteomes" id="UP000325577">
    <property type="component" value="Linkage Group LG10"/>
</dbReference>
<name>A0A5J5BPQ8_9ASTE</name>
<proteinExistence type="predicted"/>
<protein>
    <submittedName>
        <fullName evidence="2">Uncharacterized protein</fullName>
    </submittedName>
</protein>